<dbReference type="Gene3D" id="1.10.357.10">
    <property type="entry name" value="Tetracycline Repressor, domain 2"/>
    <property type="match status" value="1"/>
</dbReference>
<sequence length="210" mass="23375">MRKCKKFCFNIGGMPEAEKVVPERRPGGRAARVKEAVHRAVLEAVDELGVDKVGIPDISRRAGVRDSSIYRRWGTRENLVLDVMLTASEHSVPLPDTGSLRGDLTDFANALISYFDTPVGAGLARALAFLTDSEPIAEARNAFWEARYEANKALVTRAVERGELPAGINARIVFETLIAPIHFRHFLTHEPMDDQFVDQHVTRVIRALQT</sequence>
<name>W5TLV5_9NOCA</name>
<keyword evidence="1" id="KW-0805">Transcription regulation</keyword>
<keyword evidence="3" id="KW-0804">Transcription</keyword>
<dbReference type="PATRIC" id="fig|1415166.3.peg.5306"/>
<dbReference type="AlphaFoldDB" id="W5TLV5"/>
<dbReference type="InterPro" id="IPR036271">
    <property type="entry name" value="Tet_transcr_reg_TetR-rel_C_sf"/>
</dbReference>
<dbReference type="STRING" id="1415166.NONO_c51440"/>
<dbReference type="Pfam" id="PF16859">
    <property type="entry name" value="TetR_C_11"/>
    <property type="match status" value="1"/>
</dbReference>
<keyword evidence="7" id="KW-1185">Reference proteome</keyword>
<dbReference type="KEGG" id="nno:NONO_c51440"/>
<dbReference type="Pfam" id="PF00440">
    <property type="entry name" value="TetR_N"/>
    <property type="match status" value="1"/>
</dbReference>
<evidence type="ECO:0000313" key="6">
    <source>
        <dbReference type="EMBL" id="AHH19928.1"/>
    </source>
</evidence>
<evidence type="ECO:0000256" key="2">
    <source>
        <dbReference type="ARBA" id="ARBA00023125"/>
    </source>
</evidence>
<dbReference type="Gene3D" id="1.10.10.60">
    <property type="entry name" value="Homeodomain-like"/>
    <property type="match status" value="1"/>
</dbReference>
<dbReference type="Proteomes" id="UP000019150">
    <property type="component" value="Chromosome"/>
</dbReference>
<feature type="domain" description="HTH tetR-type" evidence="5">
    <location>
        <begin position="31"/>
        <end position="91"/>
    </location>
</feature>
<dbReference type="SUPFAM" id="SSF48498">
    <property type="entry name" value="Tetracyclin repressor-like, C-terminal domain"/>
    <property type="match status" value="1"/>
</dbReference>
<dbReference type="GO" id="GO:0003700">
    <property type="term" value="F:DNA-binding transcription factor activity"/>
    <property type="evidence" value="ECO:0007669"/>
    <property type="project" value="TreeGrafter"/>
</dbReference>
<evidence type="ECO:0000259" key="5">
    <source>
        <dbReference type="PROSITE" id="PS50977"/>
    </source>
</evidence>
<dbReference type="InterPro" id="IPR011075">
    <property type="entry name" value="TetR_C"/>
</dbReference>
<dbReference type="SUPFAM" id="SSF46689">
    <property type="entry name" value="Homeodomain-like"/>
    <property type="match status" value="1"/>
</dbReference>
<evidence type="ECO:0000313" key="7">
    <source>
        <dbReference type="Proteomes" id="UP000019150"/>
    </source>
</evidence>
<dbReference type="PANTHER" id="PTHR30055:SF148">
    <property type="entry name" value="TETR-FAMILY TRANSCRIPTIONAL REGULATOR"/>
    <property type="match status" value="1"/>
</dbReference>
<evidence type="ECO:0000256" key="4">
    <source>
        <dbReference type="PROSITE-ProRule" id="PRU00335"/>
    </source>
</evidence>
<evidence type="ECO:0000256" key="3">
    <source>
        <dbReference type="ARBA" id="ARBA00023163"/>
    </source>
</evidence>
<dbReference type="GO" id="GO:0000976">
    <property type="term" value="F:transcription cis-regulatory region binding"/>
    <property type="evidence" value="ECO:0007669"/>
    <property type="project" value="TreeGrafter"/>
</dbReference>
<dbReference type="PROSITE" id="PS50977">
    <property type="entry name" value="HTH_TETR_2"/>
    <property type="match status" value="1"/>
</dbReference>
<accession>W5TLV5</accession>
<feature type="DNA-binding region" description="H-T-H motif" evidence="4">
    <location>
        <begin position="54"/>
        <end position="73"/>
    </location>
</feature>
<dbReference type="PANTHER" id="PTHR30055">
    <property type="entry name" value="HTH-TYPE TRANSCRIPTIONAL REGULATOR RUTR"/>
    <property type="match status" value="1"/>
</dbReference>
<dbReference type="eggNOG" id="COG1309">
    <property type="taxonomic scope" value="Bacteria"/>
</dbReference>
<protein>
    <submittedName>
        <fullName evidence="6">Transcriptional regulator, TetR family</fullName>
    </submittedName>
</protein>
<reference evidence="6 7" key="1">
    <citation type="journal article" date="2014" name="Appl. Environ. Microbiol.">
        <title>Insights into the Microbial Degradation of Rubber and Gutta-Percha by Analysis of the Complete Genome of Nocardia nova SH22a.</title>
        <authorList>
            <person name="Luo Q."/>
            <person name="Hiessl S."/>
            <person name="Poehlein A."/>
            <person name="Daniel R."/>
            <person name="Steinbuchel A."/>
        </authorList>
    </citation>
    <scope>NUCLEOTIDE SEQUENCE [LARGE SCALE GENOMIC DNA]</scope>
    <source>
        <strain evidence="6">SH22a</strain>
    </source>
</reference>
<dbReference type="EMBL" id="CP006850">
    <property type="protein sequence ID" value="AHH19928.1"/>
    <property type="molecule type" value="Genomic_DNA"/>
</dbReference>
<keyword evidence="2 4" id="KW-0238">DNA-binding</keyword>
<organism evidence="6 7">
    <name type="scientific">Nocardia nova SH22a</name>
    <dbReference type="NCBI Taxonomy" id="1415166"/>
    <lineage>
        <taxon>Bacteria</taxon>
        <taxon>Bacillati</taxon>
        <taxon>Actinomycetota</taxon>
        <taxon>Actinomycetes</taxon>
        <taxon>Mycobacteriales</taxon>
        <taxon>Nocardiaceae</taxon>
        <taxon>Nocardia</taxon>
    </lineage>
</organism>
<evidence type="ECO:0000256" key="1">
    <source>
        <dbReference type="ARBA" id="ARBA00023015"/>
    </source>
</evidence>
<dbReference type="HOGENOM" id="CLU_069356_25_2_11"/>
<proteinExistence type="predicted"/>
<dbReference type="InterPro" id="IPR001647">
    <property type="entry name" value="HTH_TetR"/>
</dbReference>
<gene>
    <name evidence="6" type="ORF">NONO_c51440</name>
</gene>
<dbReference type="InterPro" id="IPR050109">
    <property type="entry name" value="HTH-type_TetR-like_transc_reg"/>
</dbReference>
<dbReference type="InterPro" id="IPR009057">
    <property type="entry name" value="Homeodomain-like_sf"/>
</dbReference>